<accession>A0AAV3ZEP9</accession>
<evidence type="ECO:0000313" key="2">
    <source>
        <dbReference type="Proteomes" id="UP000735302"/>
    </source>
</evidence>
<dbReference type="EMBL" id="BLXT01002311">
    <property type="protein sequence ID" value="GFN93100.1"/>
    <property type="molecule type" value="Genomic_DNA"/>
</dbReference>
<sequence>MRWSDTQHKVIELKKGRFLYSVASDLDDSCTVRYPLPAPPCPVHGLENDKLVRIVEPSLAMRENNMLMPLAVINDSLALAYKNVIQRAAIIQNYKRKENGETKEQLGQLARDIHNLLKRIAFEGDVS</sequence>
<evidence type="ECO:0000313" key="1">
    <source>
        <dbReference type="EMBL" id="GFN93100.1"/>
    </source>
</evidence>
<keyword evidence="2" id="KW-1185">Reference proteome</keyword>
<dbReference type="AlphaFoldDB" id="A0AAV3ZEP9"/>
<name>A0AAV3ZEP9_9GAST</name>
<comment type="caution">
    <text evidence="1">The sequence shown here is derived from an EMBL/GenBank/DDBJ whole genome shotgun (WGS) entry which is preliminary data.</text>
</comment>
<gene>
    <name evidence="1" type="ORF">PoB_001960600</name>
</gene>
<organism evidence="1 2">
    <name type="scientific">Plakobranchus ocellatus</name>
    <dbReference type="NCBI Taxonomy" id="259542"/>
    <lineage>
        <taxon>Eukaryota</taxon>
        <taxon>Metazoa</taxon>
        <taxon>Spiralia</taxon>
        <taxon>Lophotrochozoa</taxon>
        <taxon>Mollusca</taxon>
        <taxon>Gastropoda</taxon>
        <taxon>Heterobranchia</taxon>
        <taxon>Euthyneura</taxon>
        <taxon>Panpulmonata</taxon>
        <taxon>Sacoglossa</taxon>
        <taxon>Placobranchoidea</taxon>
        <taxon>Plakobranchidae</taxon>
        <taxon>Plakobranchus</taxon>
    </lineage>
</organism>
<reference evidence="1 2" key="1">
    <citation type="journal article" date="2021" name="Elife">
        <title>Chloroplast acquisition without the gene transfer in kleptoplastic sea slugs, Plakobranchus ocellatus.</title>
        <authorList>
            <person name="Maeda T."/>
            <person name="Takahashi S."/>
            <person name="Yoshida T."/>
            <person name="Shimamura S."/>
            <person name="Takaki Y."/>
            <person name="Nagai Y."/>
            <person name="Toyoda A."/>
            <person name="Suzuki Y."/>
            <person name="Arimoto A."/>
            <person name="Ishii H."/>
            <person name="Satoh N."/>
            <person name="Nishiyama T."/>
            <person name="Hasebe M."/>
            <person name="Maruyama T."/>
            <person name="Minagawa J."/>
            <person name="Obokata J."/>
            <person name="Shigenobu S."/>
        </authorList>
    </citation>
    <scope>NUCLEOTIDE SEQUENCE [LARGE SCALE GENOMIC DNA]</scope>
</reference>
<protein>
    <submittedName>
        <fullName evidence="1">Uncharacterized protein</fullName>
    </submittedName>
</protein>
<proteinExistence type="predicted"/>
<dbReference type="Proteomes" id="UP000735302">
    <property type="component" value="Unassembled WGS sequence"/>
</dbReference>